<evidence type="ECO:0000256" key="2">
    <source>
        <dbReference type="ARBA" id="ARBA00022946"/>
    </source>
</evidence>
<reference evidence="5" key="1">
    <citation type="submission" date="2025-08" db="UniProtKB">
        <authorList>
            <consortium name="RefSeq"/>
        </authorList>
    </citation>
    <scope>IDENTIFICATION</scope>
</reference>
<dbReference type="PANTHER" id="PTHR13068:SF112">
    <property type="entry name" value="TRANSCRIPTION TERMINATION FACTOR 3, MITOCHONDRIAL"/>
    <property type="match status" value="1"/>
</dbReference>
<organism evidence="4 5">
    <name type="scientific">Octopus sinensis</name>
    <name type="common">East Asian common octopus</name>
    <dbReference type="NCBI Taxonomy" id="2607531"/>
    <lineage>
        <taxon>Eukaryota</taxon>
        <taxon>Metazoa</taxon>
        <taxon>Spiralia</taxon>
        <taxon>Lophotrochozoa</taxon>
        <taxon>Mollusca</taxon>
        <taxon>Cephalopoda</taxon>
        <taxon>Coleoidea</taxon>
        <taxon>Octopodiformes</taxon>
        <taxon>Octopoda</taxon>
        <taxon>Incirrata</taxon>
        <taxon>Octopodidae</taxon>
        <taxon>Octopus</taxon>
    </lineage>
</organism>
<name>A0A7E6FGT7_9MOLL</name>
<dbReference type="GO" id="GO:0003676">
    <property type="term" value="F:nucleic acid binding"/>
    <property type="evidence" value="ECO:0007669"/>
    <property type="project" value="InterPro"/>
</dbReference>
<proteinExistence type="inferred from homology"/>
<evidence type="ECO:0000313" key="4">
    <source>
        <dbReference type="Proteomes" id="UP000515154"/>
    </source>
</evidence>
<keyword evidence="2" id="KW-0809">Transit peptide</keyword>
<sequence>MLPNMFPKSLFDWRNVRVLFSKSLWQVLCKQQNAYHHCPLFRTKSINLFPPCPNFPLVPAFICCQPKRYIVNQAPHPYNVSELVVSIKEKATHVDKMIASVPDKTICSYITILEGLNMPLDGIKALLGDNPELLKIPVKNWQNVLKTLNDYGIKNKPMLKTLHNYPLILGQNPNQLSTVFNSLRTLKISDNSLRQMITHNPEIVSFEPNLLVKRARELQTLFKMDDVILFIRKSPHILTEDWEMIRKKFNYVFSEMGITQPQMRYSNLFHHSLDHIRTRHLWVYRTGFFKKSKHKEEKQLNPRLDTILDLSDKEFAEKFGNMSKKDYQTFCKLLQQEIEDDYDDDEGYDSDDDDDDDDDDEDDDDK</sequence>
<dbReference type="InterPro" id="IPR038538">
    <property type="entry name" value="MTERF_sf"/>
</dbReference>
<evidence type="ECO:0000256" key="1">
    <source>
        <dbReference type="ARBA" id="ARBA00007692"/>
    </source>
</evidence>
<dbReference type="Pfam" id="PF02536">
    <property type="entry name" value="mTERF"/>
    <property type="match status" value="1"/>
</dbReference>
<gene>
    <name evidence="5" type="primary">LOC115221586</name>
</gene>
<protein>
    <submittedName>
        <fullName evidence="5">Transcription termination factor 4, mitochondrial isoform X3</fullName>
    </submittedName>
</protein>
<dbReference type="SMART" id="SM00733">
    <property type="entry name" value="Mterf"/>
    <property type="match status" value="4"/>
</dbReference>
<evidence type="ECO:0000256" key="3">
    <source>
        <dbReference type="SAM" id="MobiDB-lite"/>
    </source>
</evidence>
<keyword evidence="4" id="KW-1185">Reference proteome</keyword>
<dbReference type="SUPFAM" id="SSF48371">
    <property type="entry name" value="ARM repeat"/>
    <property type="match status" value="1"/>
</dbReference>
<accession>A0A7E6FGT7</accession>
<evidence type="ECO:0000313" key="5">
    <source>
        <dbReference type="RefSeq" id="XP_036366580.1"/>
    </source>
</evidence>
<dbReference type="Proteomes" id="UP000515154">
    <property type="component" value="Linkage group LG18"/>
</dbReference>
<dbReference type="RefSeq" id="XP_036366580.1">
    <property type="nucleotide sequence ID" value="XM_036510687.1"/>
</dbReference>
<comment type="similarity">
    <text evidence="1">Belongs to the mTERF family.</text>
</comment>
<dbReference type="AlphaFoldDB" id="A0A7E6FGT7"/>
<feature type="region of interest" description="Disordered" evidence="3">
    <location>
        <begin position="340"/>
        <end position="366"/>
    </location>
</feature>
<dbReference type="Gene3D" id="1.25.70.10">
    <property type="entry name" value="Transcription termination factor 3, mitochondrial"/>
    <property type="match status" value="1"/>
</dbReference>
<dbReference type="PANTHER" id="PTHR13068">
    <property type="entry name" value="CGI-12 PROTEIN-RELATED"/>
    <property type="match status" value="1"/>
</dbReference>
<dbReference type="InterPro" id="IPR016024">
    <property type="entry name" value="ARM-type_fold"/>
</dbReference>
<dbReference type="InterPro" id="IPR003690">
    <property type="entry name" value="MTERF"/>
</dbReference>